<dbReference type="EMBL" id="UYJE01006614">
    <property type="protein sequence ID" value="VDI47449.1"/>
    <property type="molecule type" value="Genomic_DNA"/>
</dbReference>
<keyword evidence="1" id="KW-0732">Signal</keyword>
<gene>
    <name evidence="2" type="ORF">MGAL_10B029657</name>
</gene>
<evidence type="ECO:0000256" key="1">
    <source>
        <dbReference type="SAM" id="SignalP"/>
    </source>
</evidence>
<evidence type="ECO:0000313" key="2">
    <source>
        <dbReference type="EMBL" id="VDI47449.1"/>
    </source>
</evidence>
<keyword evidence="3" id="KW-1185">Reference proteome</keyword>
<dbReference type="Proteomes" id="UP000596742">
    <property type="component" value="Unassembled WGS sequence"/>
</dbReference>
<organism evidence="2 3">
    <name type="scientific">Mytilus galloprovincialis</name>
    <name type="common">Mediterranean mussel</name>
    <dbReference type="NCBI Taxonomy" id="29158"/>
    <lineage>
        <taxon>Eukaryota</taxon>
        <taxon>Metazoa</taxon>
        <taxon>Spiralia</taxon>
        <taxon>Lophotrochozoa</taxon>
        <taxon>Mollusca</taxon>
        <taxon>Bivalvia</taxon>
        <taxon>Autobranchia</taxon>
        <taxon>Pteriomorphia</taxon>
        <taxon>Mytilida</taxon>
        <taxon>Mytiloidea</taxon>
        <taxon>Mytilidae</taxon>
        <taxon>Mytilinae</taxon>
        <taxon>Mytilus</taxon>
    </lineage>
</organism>
<comment type="caution">
    <text evidence="2">The sequence shown here is derived from an EMBL/GenBank/DDBJ whole genome shotgun (WGS) entry which is preliminary data.</text>
</comment>
<evidence type="ECO:0000313" key="3">
    <source>
        <dbReference type="Proteomes" id="UP000596742"/>
    </source>
</evidence>
<feature type="signal peptide" evidence="1">
    <location>
        <begin position="1"/>
        <end position="22"/>
    </location>
</feature>
<protein>
    <submittedName>
        <fullName evidence="2">Uncharacterized protein</fullName>
    </submittedName>
</protein>
<proteinExistence type="predicted"/>
<feature type="chain" id="PRO_5032413788" evidence="1">
    <location>
        <begin position="23"/>
        <end position="85"/>
    </location>
</feature>
<dbReference type="AlphaFoldDB" id="A0A8B6FBU4"/>
<sequence length="85" mass="9965">MNRWLNTFIYSLFAALSSLLQQDMIPYMEKLVMFMINSIKSTEGVKTHYKDEEEQVIMFNEEDFCDEEDLTAGDSDQEEDSKIHG</sequence>
<reference evidence="2" key="1">
    <citation type="submission" date="2018-11" db="EMBL/GenBank/DDBJ databases">
        <authorList>
            <person name="Alioto T."/>
            <person name="Alioto T."/>
        </authorList>
    </citation>
    <scope>NUCLEOTIDE SEQUENCE</scope>
</reference>
<accession>A0A8B6FBU4</accession>
<name>A0A8B6FBU4_MYTGA</name>